<evidence type="ECO:0000313" key="1">
    <source>
        <dbReference type="EMBL" id="KAJ8630540.1"/>
    </source>
</evidence>
<sequence length="186" mass="21279">MWDARVDVIVQGQKDASPTHTDEYFKWYIPNTRMHIGHHWREPNSEDGRKAKPNVPQQEASPSQGAGPSNDHVNIFLDTLEKSVDRAVRKKNNHEKFVGKLHKKIKTFRGAFATTLENFSMEKCSSSSSDLDMEKVPLGMPVVNALSRQKAMLDNIPSQSEYKLKQRINGGENELHFLYRKDMEAI</sequence>
<comment type="caution">
    <text evidence="1">The sequence shown here is derived from an EMBL/GenBank/DDBJ whole genome shotgun (WGS) entry which is preliminary data.</text>
</comment>
<name>A0ACC2LAR5_PERAE</name>
<dbReference type="EMBL" id="CM056815">
    <property type="protein sequence ID" value="KAJ8630540.1"/>
    <property type="molecule type" value="Genomic_DNA"/>
</dbReference>
<protein>
    <submittedName>
        <fullName evidence="1">Uncharacterized protein</fullName>
    </submittedName>
</protein>
<accession>A0ACC2LAR5</accession>
<reference evidence="1 2" key="1">
    <citation type="journal article" date="2022" name="Hortic Res">
        <title>A haplotype resolved chromosomal level avocado genome allows analysis of novel avocado genes.</title>
        <authorList>
            <person name="Nath O."/>
            <person name="Fletcher S.J."/>
            <person name="Hayward A."/>
            <person name="Shaw L.M."/>
            <person name="Masouleh A.K."/>
            <person name="Furtado A."/>
            <person name="Henry R.J."/>
            <person name="Mitter N."/>
        </authorList>
    </citation>
    <scope>NUCLEOTIDE SEQUENCE [LARGE SCALE GENOMIC DNA]</scope>
    <source>
        <strain evidence="2">cv. Hass</strain>
    </source>
</reference>
<organism evidence="1 2">
    <name type="scientific">Persea americana</name>
    <name type="common">Avocado</name>
    <dbReference type="NCBI Taxonomy" id="3435"/>
    <lineage>
        <taxon>Eukaryota</taxon>
        <taxon>Viridiplantae</taxon>
        <taxon>Streptophyta</taxon>
        <taxon>Embryophyta</taxon>
        <taxon>Tracheophyta</taxon>
        <taxon>Spermatophyta</taxon>
        <taxon>Magnoliopsida</taxon>
        <taxon>Magnoliidae</taxon>
        <taxon>Laurales</taxon>
        <taxon>Lauraceae</taxon>
        <taxon>Persea</taxon>
    </lineage>
</organism>
<keyword evidence="2" id="KW-1185">Reference proteome</keyword>
<dbReference type="Proteomes" id="UP001234297">
    <property type="component" value="Chromosome 7"/>
</dbReference>
<evidence type="ECO:0000313" key="2">
    <source>
        <dbReference type="Proteomes" id="UP001234297"/>
    </source>
</evidence>
<proteinExistence type="predicted"/>
<gene>
    <name evidence="1" type="ORF">MRB53_023863</name>
</gene>